<dbReference type="EMBL" id="CP070371">
    <property type="protein sequence ID" value="QRZ14937.1"/>
    <property type="molecule type" value="Genomic_DNA"/>
</dbReference>
<evidence type="ECO:0000256" key="4">
    <source>
        <dbReference type="ARBA" id="ARBA00022827"/>
    </source>
</evidence>
<feature type="domain" description="Acyl-CoA dehydrogenase/oxidase N-terminal" evidence="9">
    <location>
        <begin position="158"/>
        <end position="269"/>
    </location>
</feature>
<sequence length="548" mass="58712">MSTDLTLDYPGAAQAAQRFAKTAGQAVTGRLAPGGVLSGESADREQRLLHGLAWIATTAEAIIQAAVAVPSQGITPVDELVLKIGMGEYLHQLTSGIPISQSEIIRPEELGLAEEAALCRSDRAVADLLAHGNTAQNRAKLAEALLQGAMPTLSAGDETLDMIRSEFARFTAARITPHAHGWHLQDTLLPQEVLDEMAALGTFGICIAPEYGGLGLGKVAMCIVTEELSKGWIAAGSIGTRSEIAGELISIAGTPEQKARWLPPIASGEVLPAAVFTEPDTGSDLARLKTRALPQPDGSWRIQGNKTWITHAARSDLMTVLARTDPDSTGHRGLSMLLLPKTRGTEAEPFPDPWLEGGDIPVLGYRGMREYELAFTDAPVGRDNLLGGTVGAGFRQLMETFEGARIQTAARALGVGWRAWELGMTYAQERRQFGQPLIRFPRVADKLVMMLVELVMTRALTHRAARQKDLGQRCDIEAGMAKLLAARVAWANADSALQIHGGNGYALEYEISRVLCDARILSIFEGAAEIQAHVIVRGLVARHAGGKP</sequence>
<gene>
    <name evidence="10" type="ORF">JWJ88_18485</name>
</gene>
<evidence type="ECO:0000313" key="10">
    <source>
        <dbReference type="EMBL" id="QRZ14937.1"/>
    </source>
</evidence>
<dbReference type="InterPro" id="IPR036250">
    <property type="entry name" value="AcylCo_DH-like_C"/>
</dbReference>
<dbReference type="InterPro" id="IPR009075">
    <property type="entry name" value="AcylCo_DH/oxidase_C"/>
</dbReference>
<dbReference type="RefSeq" id="WP_205295903.1">
    <property type="nucleotide sequence ID" value="NZ_CP070371.1"/>
</dbReference>
<keyword evidence="5 6" id="KW-0560">Oxidoreductase</keyword>
<dbReference type="SUPFAM" id="SSF56645">
    <property type="entry name" value="Acyl-CoA dehydrogenase NM domain-like"/>
    <property type="match status" value="1"/>
</dbReference>
<dbReference type="InterPro" id="IPR006091">
    <property type="entry name" value="Acyl-CoA_Oxase/DH_mid-dom"/>
</dbReference>
<evidence type="ECO:0000313" key="11">
    <source>
        <dbReference type="Proteomes" id="UP000663629"/>
    </source>
</evidence>
<dbReference type="Gene3D" id="2.40.110.10">
    <property type="entry name" value="Butyryl-CoA Dehydrogenase, subunit A, domain 2"/>
    <property type="match status" value="1"/>
</dbReference>
<dbReference type="Gene3D" id="1.10.540.10">
    <property type="entry name" value="Acyl-CoA dehydrogenase/oxidase, N-terminal domain"/>
    <property type="match status" value="1"/>
</dbReference>
<dbReference type="PANTHER" id="PTHR43884:SF25">
    <property type="entry name" value="ACYL-COA DEHYDROGENASE YDBM-RELATED"/>
    <property type="match status" value="1"/>
</dbReference>
<evidence type="ECO:0000256" key="2">
    <source>
        <dbReference type="ARBA" id="ARBA00009347"/>
    </source>
</evidence>
<proteinExistence type="inferred from homology"/>
<evidence type="ECO:0000256" key="5">
    <source>
        <dbReference type="ARBA" id="ARBA00023002"/>
    </source>
</evidence>
<dbReference type="InterPro" id="IPR009100">
    <property type="entry name" value="AcylCoA_DH/oxidase_NM_dom_sf"/>
</dbReference>
<evidence type="ECO:0000256" key="6">
    <source>
        <dbReference type="RuleBase" id="RU362125"/>
    </source>
</evidence>
<dbReference type="Pfam" id="PF02770">
    <property type="entry name" value="Acyl-CoA_dh_M"/>
    <property type="match status" value="1"/>
</dbReference>
<keyword evidence="4 6" id="KW-0274">FAD</keyword>
<dbReference type="SUPFAM" id="SSF47203">
    <property type="entry name" value="Acyl-CoA dehydrogenase C-terminal domain-like"/>
    <property type="match status" value="1"/>
</dbReference>
<dbReference type="InterPro" id="IPR046373">
    <property type="entry name" value="Acyl-CoA_Oxase/DH_mid-dom_sf"/>
</dbReference>
<evidence type="ECO:0000259" key="8">
    <source>
        <dbReference type="Pfam" id="PF02770"/>
    </source>
</evidence>
<dbReference type="Pfam" id="PF00441">
    <property type="entry name" value="Acyl-CoA_dh_1"/>
    <property type="match status" value="1"/>
</dbReference>
<organism evidence="10 11">
    <name type="scientific">Paracoccus methylovorus</name>
    <dbReference type="NCBI Taxonomy" id="2812658"/>
    <lineage>
        <taxon>Bacteria</taxon>
        <taxon>Pseudomonadati</taxon>
        <taxon>Pseudomonadota</taxon>
        <taxon>Alphaproteobacteria</taxon>
        <taxon>Rhodobacterales</taxon>
        <taxon>Paracoccaceae</taxon>
        <taxon>Paracoccus</taxon>
    </lineage>
</organism>
<comment type="cofactor">
    <cofactor evidence="1 6">
        <name>FAD</name>
        <dbReference type="ChEBI" id="CHEBI:57692"/>
    </cofactor>
</comment>
<feature type="domain" description="Acyl-CoA dehydrogenase/oxidase C-terminal" evidence="7">
    <location>
        <begin position="391"/>
        <end position="539"/>
    </location>
</feature>
<keyword evidence="11" id="KW-1185">Reference proteome</keyword>
<dbReference type="PROSITE" id="PS00073">
    <property type="entry name" value="ACYL_COA_DH_2"/>
    <property type="match status" value="1"/>
</dbReference>
<reference evidence="10 11" key="1">
    <citation type="submission" date="2021-02" db="EMBL/GenBank/DDBJ databases">
        <title>Paracoccus methylovroum sp.nov., a new methanol and methylamine utilizing methylotrophic denitrifer.</title>
        <authorList>
            <person name="Timsy T."/>
            <person name="Behrendt U."/>
            <person name="Ulrich A."/>
            <person name="Spanner T."/>
            <person name="Foesel B.U."/>
            <person name="Horn M.A."/>
            <person name="Kolb S."/>
        </authorList>
    </citation>
    <scope>NUCLEOTIDE SEQUENCE [LARGE SCALE GENOMIC DNA]</scope>
    <source>
        <strain evidence="10 11">H4-D09</strain>
    </source>
</reference>
<dbReference type="PANTHER" id="PTHR43884">
    <property type="entry name" value="ACYL-COA DEHYDROGENASE"/>
    <property type="match status" value="1"/>
</dbReference>
<name>A0ABX7JQL2_9RHOB</name>
<dbReference type="InterPro" id="IPR013786">
    <property type="entry name" value="AcylCoA_DH/ox_N"/>
</dbReference>
<accession>A0ABX7JQL2</accession>
<dbReference type="Pfam" id="PF02771">
    <property type="entry name" value="Acyl-CoA_dh_N"/>
    <property type="match status" value="1"/>
</dbReference>
<comment type="similarity">
    <text evidence="2 6">Belongs to the acyl-CoA dehydrogenase family.</text>
</comment>
<evidence type="ECO:0000259" key="9">
    <source>
        <dbReference type="Pfam" id="PF02771"/>
    </source>
</evidence>
<evidence type="ECO:0000256" key="1">
    <source>
        <dbReference type="ARBA" id="ARBA00001974"/>
    </source>
</evidence>
<feature type="domain" description="Acyl-CoA oxidase/dehydrogenase middle" evidence="8">
    <location>
        <begin position="274"/>
        <end position="376"/>
    </location>
</feature>
<dbReference type="InterPro" id="IPR006089">
    <property type="entry name" value="Acyl-CoA_DH_CS"/>
</dbReference>
<protein>
    <submittedName>
        <fullName evidence="10">Acyl-CoA/acyl-ACP dehydrogenase</fullName>
    </submittedName>
</protein>
<dbReference type="InterPro" id="IPR037069">
    <property type="entry name" value="AcylCoA_DH/ox_N_sf"/>
</dbReference>
<keyword evidence="3 6" id="KW-0285">Flavoprotein</keyword>
<evidence type="ECO:0000256" key="3">
    <source>
        <dbReference type="ARBA" id="ARBA00022630"/>
    </source>
</evidence>
<evidence type="ECO:0000259" key="7">
    <source>
        <dbReference type="Pfam" id="PF00441"/>
    </source>
</evidence>
<dbReference type="Proteomes" id="UP000663629">
    <property type="component" value="Chromosome 2"/>
</dbReference>
<dbReference type="Gene3D" id="1.20.140.10">
    <property type="entry name" value="Butyryl-CoA Dehydrogenase, subunit A, domain 3"/>
    <property type="match status" value="1"/>
</dbReference>